<keyword evidence="5 6" id="KW-0472">Membrane</keyword>
<sequence>MFCIRLTKQFKLLRTRQLHLTSINVKNENKVVSETSKTAETSQSTVDKEKVDFVTGPPMHAVSNIDKRILVWVKRYPSIDQVPDYVSYQCIQHAHTKARIRICFIMFFAGILICIAAIMSGKKEAAAGKNIATERLKWYMEVKKKAEEEKKNAEKVQ</sequence>
<evidence type="ECO:0000313" key="7">
    <source>
        <dbReference type="EMBL" id="KAK1135258.1"/>
    </source>
</evidence>
<keyword evidence="4 6" id="KW-1133">Transmembrane helix</keyword>
<evidence type="ECO:0000256" key="5">
    <source>
        <dbReference type="ARBA" id="ARBA00023136"/>
    </source>
</evidence>
<dbReference type="GO" id="GO:0016020">
    <property type="term" value="C:membrane"/>
    <property type="evidence" value="ECO:0007669"/>
    <property type="project" value="UniProtKB-SubCell"/>
</dbReference>
<evidence type="ECO:0000256" key="4">
    <source>
        <dbReference type="ARBA" id="ARBA00022989"/>
    </source>
</evidence>
<evidence type="ECO:0000313" key="8">
    <source>
        <dbReference type="Proteomes" id="UP001177670"/>
    </source>
</evidence>
<comment type="similarity">
    <text evidence="2">Belongs to the UPF0389 family.</text>
</comment>
<evidence type="ECO:0000256" key="2">
    <source>
        <dbReference type="ARBA" id="ARBA00007363"/>
    </source>
</evidence>
<organism evidence="7 8">
    <name type="scientific">Melipona bicolor</name>
    <dbReference type="NCBI Taxonomy" id="60889"/>
    <lineage>
        <taxon>Eukaryota</taxon>
        <taxon>Metazoa</taxon>
        <taxon>Ecdysozoa</taxon>
        <taxon>Arthropoda</taxon>
        <taxon>Hexapoda</taxon>
        <taxon>Insecta</taxon>
        <taxon>Pterygota</taxon>
        <taxon>Neoptera</taxon>
        <taxon>Endopterygota</taxon>
        <taxon>Hymenoptera</taxon>
        <taxon>Apocrita</taxon>
        <taxon>Aculeata</taxon>
        <taxon>Apoidea</taxon>
        <taxon>Anthophila</taxon>
        <taxon>Apidae</taxon>
        <taxon>Melipona</taxon>
    </lineage>
</organism>
<dbReference type="PANTHER" id="PTHR13674">
    <property type="entry name" value="GROWTH AND TRANSFORMATION-DEPENDENT PROTEIN"/>
    <property type="match status" value="1"/>
</dbReference>
<dbReference type="EMBL" id="JAHYIQ010000002">
    <property type="protein sequence ID" value="KAK1135258.1"/>
    <property type="molecule type" value="Genomic_DNA"/>
</dbReference>
<accession>A0AA40GCT7</accession>
<dbReference type="InterPro" id="IPR009432">
    <property type="entry name" value="DUF1075"/>
</dbReference>
<keyword evidence="3 6" id="KW-0812">Transmembrane</keyword>
<dbReference type="AlphaFoldDB" id="A0AA40GCT7"/>
<proteinExistence type="inferred from homology"/>
<reference evidence="7" key="1">
    <citation type="submission" date="2021-10" db="EMBL/GenBank/DDBJ databases">
        <title>Melipona bicolor Genome sequencing and assembly.</title>
        <authorList>
            <person name="Araujo N.S."/>
            <person name="Arias M.C."/>
        </authorList>
    </citation>
    <scope>NUCLEOTIDE SEQUENCE</scope>
    <source>
        <strain evidence="7">USP_2M_L1-L4_2017</strain>
        <tissue evidence="7">Whole body</tissue>
    </source>
</reference>
<comment type="caution">
    <text evidence="7">The sequence shown here is derived from an EMBL/GenBank/DDBJ whole genome shotgun (WGS) entry which is preliminary data.</text>
</comment>
<protein>
    <recommendedName>
        <fullName evidence="9">Protein FAM162B</fullName>
    </recommendedName>
</protein>
<evidence type="ECO:0008006" key="9">
    <source>
        <dbReference type="Google" id="ProtNLM"/>
    </source>
</evidence>
<comment type="subcellular location">
    <subcellularLocation>
        <location evidence="1">Membrane</location>
        <topology evidence="1">Single-pass membrane protein</topology>
    </subcellularLocation>
</comment>
<gene>
    <name evidence="7" type="ORF">K0M31_008029</name>
</gene>
<dbReference type="Proteomes" id="UP001177670">
    <property type="component" value="Unassembled WGS sequence"/>
</dbReference>
<dbReference type="PANTHER" id="PTHR13674:SF5">
    <property type="entry name" value="UPF0389 PROTEIN CG9231"/>
    <property type="match status" value="1"/>
</dbReference>
<dbReference type="Pfam" id="PF06388">
    <property type="entry name" value="DUF1075"/>
    <property type="match status" value="1"/>
</dbReference>
<keyword evidence="8" id="KW-1185">Reference proteome</keyword>
<evidence type="ECO:0000256" key="1">
    <source>
        <dbReference type="ARBA" id="ARBA00004167"/>
    </source>
</evidence>
<evidence type="ECO:0000256" key="6">
    <source>
        <dbReference type="SAM" id="Phobius"/>
    </source>
</evidence>
<evidence type="ECO:0000256" key="3">
    <source>
        <dbReference type="ARBA" id="ARBA00022692"/>
    </source>
</evidence>
<feature type="transmembrane region" description="Helical" evidence="6">
    <location>
        <begin position="102"/>
        <end position="121"/>
    </location>
</feature>
<name>A0AA40GCT7_9HYME</name>